<dbReference type="GO" id="GO:0005737">
    <property type="term" value="C:cytoplasm"/>
    <property type="evidence" value="ECO:0007669"/>
    <property type="project" value="UniProtKB-SubCell"/>
</dbReference>
<comment type="subcellular location">
    <subcellularLocation>
        <location evidence="1 11">Cytoplasm</location>
    </subcellularLocation>
</comment>
<evidence type="ECO:0000256" key="7">
    <source>
        <dbReference type="ARBA" id="ARBA00022777"/>
    </source>
</evidence>
<dbReference type="AlphaFoldDB" id="A0A5E6M905"/>
<comment type="pathway">
    <text evidence="2 11">Pyrimidine metabolism; CTP biosynthesis via de novo pathway; UDP from UMP (UMPK route): step 1/1.</text>
</comment>
<dbReference type="RefSeq" id="WP_142524372.1">
    <property type="nucleotide sequence ID" value="NZ_CABFUZ020000045.1"/>
</dbReference>
<dbReference type="NCBIfam" id="TIGR02075">
    <property type="entry name" value="pyrH_bact"/>
    <property type="match status" value="1"/>
</dbReference>
<evidence type="ECO:0000259" key="12">
    <source>
        <dbReference type="Pfam" id="PF00696"/>
    </source>
</evidence>
<dbReference type="PIRSF" id="PIRSF005650">
    <property type="entry name" value="Uridylate_kin"/>
    <property type="match status" value="1"/>
</dbReference>
<organism evidence="13 14">
    <name type="scientific">Methylacidimicrobium cyclopophantes</name>
    <dbReference type="NCBI Taxonomy" id="1041766"/>
    <lineage>
        <taxon>Bacteria</taxon>
        <taxon>Pseudomonadati</taxon>
        <taxon>Verrucomicrobiota</taxon>
        <taxon>Methylacidimicrobium</taxon>
    </lineage>
</organism>
<protein>
    <recommendedName>
        <fullName evidence="11">Uridylate kinase</fullName>
        <shortName evidence="11">UK</shortName>
        <ecNumber evidence="11">2.7.4.22</ecNumber>
    </recommendedName>
    <alternativeName>
        <fullName evidence="11">Uridine monophosphate kinase</fullName>
        <shortName evidence="11">UMP kinase</shortName>
        <shortName evidence="11">UMPK</shortName>
    </alternativeName>
</protein>
<dbReference type="InterPro" id="IPR011817">
    <property type="entry name" value="Uridylate_kinase"/>
</dbReference>
<gene>
    <name evidence="11 13" type="primary">pyrH</name>
    <name evidence="13" type="ORF">MAMC_00236</name>
</gene>
<feature type="binding site" evidence="11">
    <location>
        <position position="65"/>
    </location>
    <ligand>
        <name>ATP</name>
        <dbReference type="ChEBI" id="CHEBI:30616"/>
    </ligand>
</feature>
<sequence>MEPRADTQRPPAYRRVLLKLSGEVLAGPDSPISMEVTKKIARQVAEVYGSGIQIAIVIGGGNIWRGTTGLKSGLDRPTADYMGMLATIIDGLALQGALEGLGIPTRVQTAVEVRNVAEPFIRRRAIRHLEKGRIVIFVGGTGNPFFSTDTTAALRASEIEAEVILKGTKVDGIYDSDPKIHPEAKRFTQLRYLDAIQKRLSVMDSTAFSLCMDNNIPIVVFNVFTPGNLRAAIFGEPIGTRVCA</sequence>
<feature type="binding site" evidence="11">
    <location>
        <position position="60"/>
    </location>
    <ligand>
        <name>UMP</name>
        <dbReference type="ChEBI" id="CHEBI:57865"/>
    </ligand>
</feature>
<dbReference type="SUPFAM" id="SSF53633">
    <property type="entry name" value="Carbamate kinase-like"/>
    <property type="match status" value="1"/>
</dbReference>
<name>A0A5E6M905_9BACT</name>
<comment type="caution">
    <text evidence="11">Lacks conserved residue(s) required for the propagation of feature annotation.</text>
</comment>
<dbReference type="InterPro" id="IPR036393">
    <property type="entry name" value="AceGlu_kinase-like_sf"/>
</dbReference>
<dbReference type="GO" id="GO:0005524">
    <property type="term" value="F:ATP binding"/>
    <property type="evidence" value="ECO:0007669"/>
    <property type="project" value="UniProtKB-KW"/>
</dbReference>
<dbReference type="GO" id="GO:0033862">
    <property type="term" value="F:UMP kinase activity"/>
    <property type="evidence" value="ECO:0007669"/>
    <property type="project" value="UniProtKB-EC"/>
</dbReference>
<keyword evidence="6 11" id="KW-0547">Nucleotide-binding</keyword>
<keyword evidence="9 11" id="KW-0665">Pyrimidine biosynthesis</keyword>
<comment type="activity regulation">
    <text evidence="11">Inhibited by UTP.</text>
</comment>
<evidence type="ECO:0000256" key="11">
    <source>
        <dbReference type="HAMAP-Rule" id="MF_01220"/>
    </source>
</evidence>
<dbReference type="PANTHER" id="PTHR42833">
    <property type="entry name" value="URIDYLATE KINASE"/>
    <property type="match status" value="1"/>
</dbReference>
<dbReference type="HAMAP" id="MF_01220_B">
    <property type="entry name" value="PyrH_B"/>
    <property type="match status" value="1"/>
</dbReference>
<keyword evidence="4 11" id="KW-0963">Cytoplasm</keyword>
<evidence type="ECO:0000313" key="14">
    <source>
        <dbReference type="Proteomes" id="UP000381693"/>
    </source>
</evidence>
<comment type="subunit">
    <text evidence="11">Homohexamer.</text>
</comment>
<dbReference type="GO" id="GO:0006225">
    <property type="term" value="P:UDP biosynthetic process"/>
    <property type="evidence" value="ECO:0007669"/>
    <property type="project" value="TreeGrafter"/>
</dbReference>
<comment type="similarity">
    <text evidence="3 11">Belongs to the UMP kinase family.</text>
</comment>
<feature type="binding site" evidence="11">
    <location>
        <position position="174"/>
    </location>
    <ligand>
        <name>ATP</name>
        <dbReference type="ChEBI" id="CHEBI:30616"/>
    </ligand>
</feature>
<keyword evidence="5 11" id="KW-0808">Transferase</keyword>
<evidence type="ECO:0000256" key="6">
    <source>
        <dbReference type="ARBA" id="ARBA00022741"/>
    </source>
</evidence>
<keyword evidence="8 11" id="KW-0067">ATP-binding</keyword>
<feature type="domain" description="Aspartate/glutamate/uridylate kinase" evidence="12">
    <location>
        <begin position="15"/>
        <end position="222"/>
    </location>
</feature>
<dbReference type="UniPathway" id="UPA00159">
    <property type="reaction ID" value="UER00275"/>
</dbReference>
<dbReference type="Pfam" id="PF00696">
    <property type="entry name" value="AA_kinase"/>
    <property type="match status" value="1"/>
</dbReference>
<evidence type="ECO:0000256" key="3">
    <source>
        <dbReference type="ARBA" id="ARBA00007614"/>
    </source>
</evidence>
<accession>A0A5E6M905</accession>
<dbReference type="GO" id="GO:0044210">
    <property type="term" value="P:'de novo' CTP biosynthetic process"/>
    <property type="evidence" value="ECO:0007669"/>
    <property type="project" value="UniProtKB-UniRule"/>
</dbReference>
<evidence type="ECO:0000256" key="4">
    <source>
        <dbReference type="ARBA" id="ARBA00022490"/>
    </source>
</evidence>
<dbReference type="PANTHER" id="PTHR42833:SF4">
    <property type="entry name" value="URIDYLATE KINASE PUMPKIN, CHLOROPLASTIC"/>
    <property type="match status" value="1"/>
</dbReference>
<comment type="caution">
    <text evidence="13">The sequence shown here is derived from an EMBL/GenBank/DDBJ whole genome shotgun (WGS) entry which is preliminary data.</text>
</comment>
<feature type="binding site" evidence="11">
    <location>
        <position position="168"/>
    </location>
    <ligand>
        <name>ATP</name>
        <dbReference type="ChEBI" id="CHEBI:30616"/>
    </ligand>
</feature>
<evidence type="ECO:0000256" key="8">
    <source>
        <dbReference type="ARBA" id="ARBA00022840"/>
    </source>
</evidence>
<feature type="binding site" evidence="11">
    <location>
        <position position="61"/>
    </location>
    <ligand>
        <name>ATP</name>
        <dbReference type="ChEBI" id="CHEBI:30616"/>
    </ligand>
</feature>
<dbReference type="InterPro" id="IPR001048">
    <property type="entry name" value="Asp/Glu/Uridylate_kinase"/>
</dbReference>
<dbReference type="Proteomes" id="UP000381693">
    <property type="component" value="Unassembled WGS sequence"/>
</dbReference>
<feature type="binding site" evidence="11">
    <location>
        <begin position="19"/>
        <end position="22"/>
    </location>
    <ligand>
        <name>ATP</name>
        <dbReference type="ChEBI" id="CHEBI:30616"/>
    </ligand>
</feature>
<comment type="catalytic activity">
    <reaction evidence="10 11">
        <text>UMP + ATP = UDP + ADP</text>
        <dbReference type="Rhea" id="RHEA:24400"/>
        <dbReference type="ChEBI" id="CHEBI:30616"/>
        <dbReference type="ChEBI" id="CHEBI:57865"/>
        <dbReference type="ChEBI" id="CHEBI:58223"/>
        <dbReference type="ChEBI" id="CHEBI:456216"/>
        <dbReference type="EC" id="2.7.4.22"/>
    </reaction>
</comment>
<keyword evidence="7 11" id="KW-0418">Kinase</keyword>
<keyword evidence="14" id="KW-1185">Reference proteome</keyword>
<dbReference type="InterPro" id="IPR015963">
    <property type="entry name" value="Uridylate_kinase_bac"/>
</dbReference>
<dbReference type="CDD" id="cd04254">
    <property type="entry name" value="AAK_UMPK-PyrH-Ec"/>
    <property type="match status" value="1"/>
</dbReference>
<evidence type="ECO:0000256" key="2">
    <source>
        <dbReference type="ARBA" id="ARBA00004791"/>
    </source>
</evidence>
<proteinExistence type="inferred from homology"/>
<feature type="binding site" evidence="11">
    <location>
        <position position="177"/>
    </location>
    <ligand>
        <name>ATP</name>
        <dbReference type="ChEBI" id="CHEBI:30616"/>
    </ligand>
</feature>
<evidence type="ECO:0000256" key="9">
    <source>
        <dbReference type="ARBA" id="ARBA00022975"/>
    </source>
</evidence>
<feature type="binding site" evidence="11">
    <location>
        <begin position="141"/>
        <end position="148"/>
    </location>
    <ligand>
        <name>UMP</name>
        <dbReference type="ChEBI" id="CHEBI:57865"/>
    </ligand>
</feature>
<dbReference type="OrthoDB" id="9807458at2"/>
<evidence type="ECO:0000313" key="13">
    <source>
        <dbReference type="EMBL" id="VVM04797.1"/>
    </source>
</evidence>
<evidence type="ECO:0000256" key="10">
    <source>
        <dbReference type="ARBA" id="ARBA00047767"/>
    </source>
</evidence>
<dbReference type="EC" id="2.7.4.22" evidence="11"/>
<comment type="function">
    <text evidence="11">Catalyzes the reversible phosphorylation of UMP to UDP.</text>
</comment>
<evidence type="ECO:0000256" key="5">
    <source>
        <dbReference type="ARBA" id="ARBA00022679"/>
    </source>
</evidence>
<dbReference type="Gene3D" id="3.40.1160.10">
    <property type="entry name" value="Acetylglutamate kinase-like"/>
    <property type="match status" value="1"/>
</dbReference>
<feature type="binding site" evidence="11">
    <location>
        <position position="80"/>
    </location>
    <ligand>
        <name>UMP</name>
        <dbReference type="ChEBI" id="CHEBI:57865"/>
    </ligand>
</feature>
<dbReference type="EMBL" id="CABFUZ020000045">
    <property type="protein sequence ID" value="VVM04797.1"/>
    <property type="molecule type" value="Genomic_DNA"/>
</dbReference>
<dbReference type="FunFam" id="3.40.1160.10:FF:000001">
    <property type="entry name" value="Uridylate kinase"/>
    <property type="match status" value="1"/>
</dbReference>
<reference evidence="13" key="1">
    <citation type="submission" date="2019-09" db="EMBL/GenBank/DDBJ databases">
        <authorList>
            <person name="Cremers G."/>
        </authorList>
    </citation>
    <scope>NUCLEOTIDE SEQUENCE [LARGE SCALE GENOMIC DNA]</scope>
    <source>
        <strain evidence="13">3B</strain>
    </source>
</reference>
<evidence type="ECO:0000256" key="1">
    <source>
        <dbReference type="ARBA" id="ARBA00004496"/>
    </source>
</evidence>